<comment type="similarity">
    <text evidence="5">Belongs to the NEMF family.</text>
</comment>
<dbReference type="Pfam" id="PF05833">
    <property type="entry name" value="NFACT_N"/>
    <property type="match status" value="1"/>
</dbReference>
<dbReference type="EMBL" id="JAWDIQ010000001">
    <property type="protein sequence ID" value="MDY0408124.1"/>
    <property type="molecule type" value="Genomic_DNA"/>
</dbReference>
<organism evidence="7 8">
    <name type="scientific">Paracerasibacillus soli</name>
    <dbReference type="NCBI Taxonomy" id="480284"/>
    <lineage>
        <taxon>Bacteria</taxon>
        <taxon>Bacillati</taxon>
        <taxon>Bacillota</taxon>
        <taxon>Bacilli</taxon>
        <taxon>Bacillales</taxon>
        <taxon>Bacillaceae</taxon>
        <taxon>Paracerasibacillus</taxon>
    </lineage>
</organism>
<evidence type="ECO:0000313" key="8">
    <source>
        <dbReference type="Proteomes" id="UP001275315"/>
    </source>
</evidence>
<dbReference type="InterPro" id="IPR043682">
    <property type="entry name" value="RqcH_bacterial"/>
</dbReference>
<dbReference type="PANTHER" id="PTHR15239">
    <property type="entry name" value="NUCLEAR EXPORT MEDIATOR FACTOR NEMF"/>
    <property type="match status" value="1"/>
</dbReference>
<dbReference type="RefSeq" id="WP_320378882.1">
    <property type="nucleotide sequence ID" value="NZ_JAWDIQ010000001.1"/>
</dbReference>
<dbReference type="Gene3D" id="3.40.970.40">
    <property type="entry name" value="fibrinogen binding protein from staphylococcus aureus domain like"/>
    <property type="match status" value="1"/>
</dbReference>
<comment type="function">
    <text evidence="5">Key component of the ribosome quality control system (RQC), a ribosome-associated complex that mediates the extraction of incompletely synthesized nascent chains from stalled ribosomes and their subsequent degradation. RqcH recruits Ala-charged tRNA, and with RqcP directs the elongation of stalled nascent chains on 50S ribosomal subunits, leading to non-templated C-terminal alanine extensions (Ala tail). The Ala tail promotes nascent chain degradation. May add between 1 and at least 8 Ala residues. Binds to stalled 50S ribosomal subunits.</text>
</comment>
<proteinExistence type="inferred from homology"/>
<comment type="caution">
    <text evidence="7">The sequence shown here is derived from an EMBL/GenBank/DDBJ whole genome shotgun (WGS) entry which is preliminary data.</text>
</comment>
<dbReference type="Gene3D" id="2.30.310.10">
    <property type="entry name" value="ibrinogen binding protein from staphylococcus aureus domain"/>
    <property type="match status" value="1"/>
</dbReference>
<name>A0ABU5CP34_9BACI</name>
<feature type="coiled-coil region" evidence="5">
    <location>
        <begin position="294"/>
        <end position="321"/>
    </location>
</feature>
<sequence length="566" mass="65447">MPFDGVVTKAVTEELNEQLLQGRITKIYQPTQTELILTIRNKGKNTDLLLSIHPVYTRMHITNEKYINPQEPPMFCMVLRKYLLGAFIEFIEQDGFERVVTIGLRARNELGDTTILQLTIELMGKHSNIILIDVSKNVIIDSMKRISAAKNRYRTILPGATYITPPKQNKLDPLQADSEQFVKKLDFNAGKLSVQIVQALAGVSPFIAKEIVHRAQLGSVQAYQDAFQSFQQDLKDKKYEPAIYKINGREDFHVIPLTDEHSSFSFSSTNVMLEHFYTGKAERDRVQQRAKDLYRFIKNELDKNVRKLKKHERTIKKSENANHYQKLGELLTAHMHLVKKGDHEVTVTDYYDPEQRQLTISLNPNKMPSENAQDLFRTYQKLKNSRHMMEQEIAKTNIEISYLDQLLQQIDVAKEEDLEEIREELREQGYLKKQYAKRRKTNAKPKIESYVATDGTVIYVGKNNKQNEYLTTKFARRNDIWLHTKDIPGSHVVIRHDNPSEEVILEAAHIAAYFSKSRESSSVPVDYTKVRHVQKPKGAKPGFVIYTNQKTVFVTPEQSIVQKLKK</sequence>
<gene>
    <name evidence="5" type="primary">rqcH</name>
    <name evidence="7" type="ORF">RWD45_05320</name>
</gene>
<dbReference type="HAMAP" id="MF_00844_B">
    <property type="entry name" value="RqcH_B"/>
    <property type="match status" value="1"/>
</dbReference>
<dbReference type="PANTHER" id="PTHR15239:SF6">
    <property type="entry name" value="RIBOSOME QUALITY CONTROL COMPLEX SUBUNIT NEMF"/>
    <property type="match status" value="1"/>
</dbReference>
<evidence type="ECO:0000256" key="2">
    <source>
        <dbReference type="ARBA" id="ARBA00022730"/>
    </source>
</evidence>
<keyword evidence="3 5" id="KW-0694">RNA-binding</keyword>
<keyword evidence="8" id="KW-1185">Reference proteome</keyword>
<evidence type="ECO:0000256" key="5">
    <source>
        <dbReference type="HAMAP-Rule" id="MF_00844"/>
    </source>
</evidence>
<keyword evidence="5" id="KW-0175">Coiled coil</keyword>
<evidence type="ECO:0000256" key="1">
    <source>
        <dbReference type="ARBA" id="ARBA00022555"/>
    </source>
</evidence>
<protein>
    <recommendedName>
        <fullName evidence="5">Rqc2 homolog RqcH</fullName>
        <shortName evidence="5">RqcH</shortName>
    </recommendedName>
</protein>
<evidence type="ECO:0000256" key="4">
    <source>
        <dbReference type="ARBA" id="ARBA00022917"/>
    </source>
</evidence>
<evidence type="ECO:0000313" key="7">
    <source>
        <dbReference type="EMBL" id="MDY0408124.1"/>
    </source>
</evidence>
<comment type="subunit">
    <text evidence="5">Associates with stalled 50S ribosomal subunits. Binds to RqcP.</text>
</comment>
<dbReference type="InterPro" id="IPR008532">
    <property type="entry name" value="NFACT_RNA-bd"/>
</dbReference>
<accession>A0ABU5CP34</accession>
<dbReference type="InterPro" id="IPR051608">
    <property type="entry name" value="RQC_Subunit_NEMF"/>
</dbReference>
<keyword evidence="1 5" id="KW-0820">tRNA-binding</keyword>
<evidence type="ECO:0000259" key="6">
    <source>
        <dbReference type="Pfam" id="PF05670"/>
    </source>
</evidence>
<evidence type="ECO:0000256" key="3">
    <source>
        <dbReference type="ARBA" id="ARBA00022884"/>
    </source>
</evidence>
<keyword evidence="2 5" id="KW-0699">rRNA-binding</keyword>
<reference evidence="7 8" key="1">
    <citation type="submission" date="2023-10" db="EMBL/GenBank/DDBJ databases">
        <title>Virgibacillus soli CC-YMP-6 genome.</title>
        <authorList>
            <person name="Miliotis G."/>
            <person name="Sengupta P."/>
            <person name="Hameed A."/>
            <person name="Chuvochina M."/>
            <person name="Mcdonagh F."/>
            <person name="Simpson A.C."/>
            <person name="Singh N.K."/>
            <person name="Rekha P.D."/>
            <person name="Raman K."/>
            <person name="Hugenholtz P."/>
            <person name="Venkateswaran K."/>
        </authorList>
    </citation>
    <scope>NUCLEOTIDE SEQUENCE [LARGE SCALE GENOMIC DNA]</scope>
    <source>
        <strain evidence="7 8">CC-YMP-6</strain>
    </source>
</reference>
<dbReference type="Proteomes" id="UP001275315">
    <property type="component" value="Unassembled WGS sequence"/>
</dbReference>
<dbReference type="Pfam" id="PF05670">
    <property type="entry name" value="NFACT-R_1"/>
    <property type="match status" value="1"/>
</dbReference>
<keyword evidence="4 5" id="KW-0648">Protein biosynthesis</keyword>
<feature type="domain" description="NFACT RNA-binding" evidence="6">
    <location>
        <begin position="449"/>
        <end position="538"/>
    </location>
</feature>
<feature type="coiled-coil region" evidence="5">
    <location>
        <begin position="372"/>
        <end position="399"/>
    </location>
</feature>
<dbReference type="Gene3D" id="1.10.8.50">
    <property type="match status" value="1"/>
</dbReference>